<evidence type="ECO:0000259" key="3">
    <source>
        <dbReference type="Pfam" id="PF14237"/>
    </source>
</evidence>
<proteinExistence type="predicted"/>
<dbReference type="Pfam" id="PF14237">
    <property type="entry name" value="GYF_2"/>
    <property type="match status" value="1"/>
</dbReference>
<name>A0ABU5VYA8_9BACT</name>
<keyword evidence="2" id="KW-0812">Transmembrane</keyword>
<dbReference type="InterPro" id="IPR025640">
    <property type="entry name" value="GYF_2"/>
</dbReference>
<reference evidence="4 5" key="1">
    <citation type="submission" date="2023-11" db="EMBL/GenBank/DDBJ databases">
        <title>A Novel Polar Bacteriovorax (B. antarcticus) Isolated from the Biocrust in Antarctica.</title>
        <authorList>
            <person name="Mun W."/>
            <person name="Choi S.Y."/>
            <person name="Mitchell R.J."/>
        </authorList>
    </citation>
    <scope>NUCLEOTIDE SEQUENCE [LARGE SCALE GENOMIC DNA]</scope>
    <source>
        <strain evidence="4 5">PP10</strain>
    </source>
</reference>
<dbReference type="RefSeq" id="WP_323578206.1">
    <property type="nucleotide sequence ID" value="NZ_JAYGJQ010000002.1"/>
</dbReference>
<dbReference type="Proteomes" id="UP001302274">
    <property type="component" value="Unassembled WGS sequence"/>
</dbReference>
<dbReference type="EMBL" id="JAYGJQ010000002">
    <property type="protein sequence ID" value="MEA9357991.1"/>
    <property type="molecule type" value="Genomic_DNA"/>
</dbReference>
<evidence type="ECO:0000256" key="1">
    <source>
        <dbReference type="SAM" id="MobiDB-lite"/>
    </source>
</evidence>
<sequence>MSISLKDQMNKDWFIFKGTHHLGPFSLEEMEEFFAVGEINAQSLVWREGAEKWEALGKTRDLAFLINKTKAAAAAPVGLPPLPDEDDDLPPPAPPVLPHSTGSGPVNDEPPPIPLDAILNPKGRTFNKPQSSLNSPKVLLIVLATFFVIVMCWFFMNEKSSAIQLRVKGVMPVYVEKLQEIAAQKTPSISVAMALSLDGKTLYASTNKEGEILSIIKLQSLPKRTLGTEDVEIMVRGAIKNHLGEFAKMQLTKGTQFVPGEYNVDFTGRKLHFLNRKFKFLNKYAFFKKLNTDYTYTTSALIYSGTPREFEKKINEYKDTIVNEKLKPLTDKLERMQTFLSILNKTVEDYLLALESLKKPKDISKYESQYIKEISPIIQSLVLAAVDLQKKTESDEDDTRNRLASYGTQVQLGKQIGELGSDMITETEKMKKITSSEKTFLKNKFEQRYKFIKSQVDSHITKLQAEIQKISN</sequence>
<feature type="transmembrane region" description="Helical" evidence="2">
    <location>
        <begin position="138"/>
        <end position="156"/>
    </location>
</feature>
<feature type="domain" description="GYF" evidence="3">
    <location>
        <begin position="13"/>
        <end position="62"/>
    </location>
</feature>
<evidence type="ECO:0000256" key="2">
    <source>
        <dbReference type="SAM" id="Phobius"/>
    </source>
</evidence>
<accession>A0ABU5VYA8</accession>
<feature type="region of interest" description="Disordered" evidence="1">
    <location>
        <begin position="76"/>
        <end position="109"/>
    </location>
</feature>
<evidence type="ECO:0000313" key="4">
    <source>
        <dbReference type="EMBL" id="MEA9357991.1"/>
    </source>
</evidence>
<organism evidence="4 5">
    <name type="scientific">Bacteriovorax antarcticus</name>
    <dbReference type="NCBI Taxonomy" id="3088717"/>
    <lineage>
        <taxon>Bacteria</taxon>
        <taxon>Pseudomonadati</taxon>
        <taxon>Bdellovibrionota</taxon>
        <taxon>Bacteriovoracia</taxon>
        <taxon>Bacteriovoracales</taxon>
        <taxon>Bacteriovoracaceae</taxon>
        <taxon>Bacteriovorax</taxon>
    </lineage>
</organism>
<protein>
    <submittedName>
        <fullName evidence="4">GYF domain-containing protein</fullName>
    </submittedName>
</protein>
<evidence type="ECO:0000313" key="5">
    <source>
        <dbReference type="Proteomes" id="UP001302274"/>
    </source>
</evidence>
<comment type="caution">
    <text evidence="4">The sequence shown here is derived from an EMBL/GenBank/DDBJ whole genome shotgun (WGS) entry which is preliminary data.</text>
</comment>
<gene>
    <name evidence="4" type="ORF">SHI21_17295</name>
</gene>
<keyword evidence="2" id="KW-0472">Membrane</keyword>
<keyword evidence="5" id="KW-1185">Reference proteome</keyword>
<keyword evidence="2" id="KW-1133">Transmembrane helix</keyword>